<name>A0A5N8WTB0_9ACTN</name>
<feature type="region of interest" description="Disordered" evidence="3">
    <location>
        <begin position="137"/>
        <end position="183"/>
    </location>
</feature>
<dbReference type="InterPro" id="IPR014756">
    <property type="entry name" value="Ig_E-set"/>
</dbReference>
<feature type="transmembrane region" description="Helical" evidence="4">
    <location>
        <begin position="191"/>
        <end position="211"/>
    </location>
</feature>
<proteinExistence type="predicted"/>
<keyword evidence="4" id="KW-1133">Transmembrane helix</keyword>
<feature type="compositionally biased region" description="Low complexity" evidence="3">
    <location>
        <begin position="151"/>
        <end position="178"/>
    </location>
</feature>
<feature type="chain" id="PRO_5024390011" evidence="5">
    <location>
        <begin position="25"/>
        <end position="224"/>
    </location>
</feature>
<gene>
    <name evidence="7" type="ORF">FPZ41_15220</name>
</gene>
<dbReference type="GO" id="GO:0046688">
    <property type="term" value="P:response to copper ion"/>
    <property type="evidence" value="ECO:0007669"/>
    <property type="project" value="InterPro"/>
</dbReference>
<protein>
    <submittedName>
        <fullName evidence="7">Copper resistance protein CopC</fullName>
    </submittedName>
</protein>
<feature type="signal peptide" evidence="5">
    <location>
        <begin position="1"/>
        <end position="24"/>
    </location>
</feature>
<keyword evidence="4" id="KW-0472">Membrane</keyword>
<comment type="caution">
    <text evidence="7">The sequence shown here is derived from an EMBL/GenBank/DDBJ whole genome shotgun (WGS) entry which is preliminary data.</text>
</comment>
<dbReference type="Proteomes" id="UP000373149">
    <property type="component" value="Unassembled WGS sequence"/>
</dbReference>
<evidence type="ECO:0000313" key="7">
    <source>
        <dbReference type="EMBL" id="MPY49844.1"/>
    </source>
</evidence>
<dbReference type="EMBL" id="VMNX01000046">
    <property type="protein sequence ID" value="MPY49844.1"/>
    <property type="molecule type" value="Genomic_DNA"/>
</dbReference>
<sequence length="224" mass="22050">MRRLLITLLVVCAGALSAPTPALAHTTLLRGSPGPGDSVAPGLKVMALTFGPLLEPSPDAVGITGPSGTEVASGAPVVVSDGGDGGDGDGNDTLCLAVDALDEPGTYTVSYSLRSADGDPLESAFQFAVDKSAGAATAAPECSGKTLPDPGTASGTAGTQEQGQEQAEAQGQGQTESADTGAVSGLSGTQWAIVGGGAGAALLFAAFMLLAEGRRGIPPRRHEH</sequence>
<dbReference type="GO" id="GO:0042597">
    <property type="term" value="C:periplasmic space"/>
    <property type="evidence" value="ECO:0007669"/>
    <property type="project" value="InterPro"/>
</dbReference>
<keyword evidence="4" id="KW-0812">Transmembrane</keyword>
<evidence type="ECO:0000256" key="4">
    <source>
        <dbReference type="SAM" id="Phobius"/>
    </source>
</evidence>
<dbReference type="InterPro" id="IPR007348">
    <property type="entry name" value="CopC_dom"/>
</dbReference>
<evidence type="ECO:0000256" key="5">
    <source>
        <dbReference type="SAM" id="SignalP"/>
    </source>
</evidence>
<keyword evidence="8" id="KW-1185">Reference proteome</keyword>
<evidence type="ECO:0000259" key="6">
    <source>
        <dbReference type="Pfam" id="PF04234"/>
    </source>
</evidence>
<dbReference type="InterPro" id="IPR014755">
    <property type="entry name" value="Cu-Rt/internalin_Ig-like"/>
</dbReference>
<dbReference type="Gene3D" id="2.60.40.1220">
    <property type="match status" value="1"/>
</dbReference>
<evidence type="ECO:0000256" key="2">
    <source>
        <dbReference type="ARBA" id="ARBA00023008"/>
    </source>
</evidence>
<organism evidence="7 8">
    <name type="scientific">Streptomyces acidicola</name>
    <dbReference type="NCBI Taxonomy" id="2596892"/>
    <lineage>
        <taxon>Bacteria</taxon>
        <taxon>Bacillati</taxon>
        <taxon>Actinomycetota</taxon>
        <taxon>Actinomycetes</taxon>
        <taxon>Kitasatosporales</taxon>
        <taxon>Streptomycetaceae</taxon>
        <taxon>Streptomyces</taxon>
    </lineage>
</organism>
<feature type="domain" description="CopC" evidence="6">
    <location>
        <begin position="25"/>
        <end position="129"/>
    </location>
</feature>
<dbReference type="AlphaFoldDB" id="A0A5N8WTB0"/>
<dbReference type="RefSeq" id="WP_152862913.1">
    <property type="nucleotide sequence ID" value="NZ_VMNX01000046.1"/>
</dbReference>
<keyword evidence="1 5" id="KW-0732">Signal</keyword>
<dbReference type="SUPFAM" id="SSF81296">
    <property type="entry name" value="E set domains"/>
    <property type="match status" value="1"/>
</dbReference>
<accession>A0A5N8WTB0</accession>
<evidence type="ECO:0000256" key="3">
    <source>
        <dbReference type="SAM" id="MobiDB-lite"/>
    </source>
</evidence>
<keyword evidence="2" id="KW-0186">Copper</keyword>
<dbReference type="Pfam" id="PF04234">
    <property type="entry name" value="CopC"/>
    <property type="match status" value="1"/>
</dbReference>
<reference evidence="7 8" key="1">
    <citation type="submission" date="2019-09" db="EMBL/GenBank/DDBJ databases">
        <authorList>
            <person name="Duangmal K."/>
            <person name="Teo W.F.A."/>
            <person name="Lipun K."/>
        </authorList>
    </citation>
    <scope>NUCLEOTIDE SEQUENCE [LARGE SCALE GENOMIC DNA]</scope>
    <source>
        <strain evidence="7 8">K1PN6</strain>
    </source>
</reference>
<evidence type="ECO:0000313" key="8">
    <source>
        <dbReference type="Proteomes" id="UP000373149"/>
    </source>
</evidence>
<dbReference type="GO" id="GO:0005507">
    <property type="term" value="F:copper ion binding"/>
    <property type="evidence" value="ECO:0007669"/>
    <property type="project" value="InterPro"/>
</dbReference>
<evidence type="ECO:0000256" key="1">
    <source>
        <dbReference type="ARBA" id="ARBA00022729"/>
    </source>
</evidence>